<dbReference type="SMART" id="SM00032">
    <property type="entry name" value="CCP"/>
    <property type="match status" value="1"/>
</dbReference>
<feature type="domain" description="Sushi" evidence="10">
    <location>
        <begin position="684"/>
        <end position="741"/>
    </location>
</feature>
<dbReference type="InterPro" id="IPR056619">
    <property type="entry name" value="C8-3_MUC4"/>
</dbReference>
<dbReference type="Pfam" id="PF00084">
    <property type="entry name" value="Sushi"/>
    <property type="match status" value="1"/>
</dbReference>
<comment type="caution">
    <text evidence="6">Lacks conserved residue(s) required for the propagation of feature annotation.</text>
</comment>
<evidence type="ECO:0000256" key="8">
    <source>
        <dbReference type="SAM" id="SignalP"/>
    </source>
</evidence>
<feature type="chain" id="PRO_5043797075" description="Sushi domain containing 2" evidence="8">
    <location>
        <begin position="25"/>
        <end position="789"/>
    </location>
</feature>
<feature type="domain" description="VWFD" evidence="12">
    <location>
        <begin position="407"/>
        <end position="597"/>
    </location>
</feature>
<feature type="domain" description="AMOP" evidence="9">
    <location>
        <begin position="247"/>
        <end position="395"/>
    </location>
</feature>
<evidence type="ECO:0000256" key="7">
    <source>
        <dbReference type="SAM" id="Phobius"/>
    </source>
</evidence>
<evidence type="ECO:0000259" key="10">
    <source>
        <dbReference type="PROSITE" id="PS50923"/>
    </source>
</evidence>
<dbReference type="SMART" id="SM00216">
    <property type="entry name" value="VWD"/>
    <property type="match status" value="1"/>
</dbReference>
<dbReference type="Pfam" id="PF23263">
    <property type="entry name" value="C8-3_MUC4"/>
    <property type="match status" value="1"/>
</dbReference>
<evidence type="ECO:0000256" key="6">
    <source>
        <dbReference type="PROSITE-ProRule" id="PRU00302"/>
    </source>
</evidence>
<feature type="disulfide bond" evidence="6">
    <location>
        <begin position="712"/>
        <end position="739"/>
    </location>
</feature>
<protein>
    <recommendedName>
        <fullName evidence="15">Sushi domain containing 2</fullName>
    </recommendedName>
</protein>
<dbReference type="Pfam" id="PF00094">
    <property type="entry name" value="VWD"/>
    <property type="match status" value="1"/>
</dbReference>
<evidence type="ECO:0008006" key="15">
    <source>
        <dbReference type="Google" id="ProtNLM"/>
    </source>
</evidence>
<evidence type="ECO:0000256" key="1">
    <source>
        <dbReference type="ARBA" id="ARBA00004370"/>
    </source>
</evidence>
<keyword evidence="5 6" id="KW-1015">Disulfide bond</keyword>
<dbReference type="Gene3D" id="4.10.410.20">
    <property type="match status" value="1"/>
</dbReference>
<dbReference type="AlphaFoldDB" id="A0AAV2MR48"/>
<comment type="subcellular location">
    <subcellularLocation>
        <location evidence="1">Membrane</location>
    </subcellularLocation>
</comment>
<evidence type="ECO:0000313" key="13">
    <source>
        <dbReference type="EMBL" id="CAL1615667.1"/>
    </source>
</evidence>
<evidence type="ECO:0000259" key="12">
    <source>
        <dbReference type="PROSITE" id="PS51233"/>
    </source>
</evidence>
<dbReference type="PROSITE" id="PS50923">
    <property type="entry name" value="SUSHI"/>
    <property type="match status" value="1"/>
</dbReference>
<evidence type="ECO:0000259" key="9">
    <source>
        <dbReference type="PROSITE" id="PS50856"/>
    </source>
</evidence>
<dbReference type="InterPro" id="IPR051495">
    <property type="entry name" value="Epithelial_Barrier/Signaling"/>
</dbReference>
<dbReference type="PROSITE" id="PS50958">
    <property type="entry name" value="SMB_2"/>
    <property type="match status" value="1"/>
</dbReference>
<dbReference type="SMART" id="SM00723">
    <property type="entry name" value="AMOP"/>
    <property type="match status" value="1"/>
</dbReference>
<dbReference type="SUPFAM" id="SSF57535">
    <property type="entry name" value="Complement control module/SCR domain"/>
    <property type="match status" value="1"/>
</dbReference>
<dbReference type="PANTHER" id="PTHR13802:SF63">
    <property type="entry name" value="SUSHI DOMAIN-CONTAINING PROTEIN 2"/>
    <property type="match status" value="1"/>
</dbReference>
<keyword evidence="8" id="KW-0732">Signal</keyword>
<evidence type="ECO:0000256" key="3">
    <source>
        <dbReference type="ARBA" id="ARBA00022989"/>
    </source>
</evidence>
<keyword evidence="3 7" id="KW-1133">Transmembrane helix</keyword>
<dbReference type="InterPro" id="IPR001846">
    <property type="entry name" value="VWF_type-D"/>
</dbReference>
<evidence type="ECO:0000256" key="4">
    <source>
        <dbReference type="ARBA" id="ARBA00023136"/>
    </source>
</evidence>
<keyword evidence="14" id="KW-1185">Reference proteome</keyword>
<dbReference type="InterPro" id="IPR005533">
    <property type="entry name" value="AMOP_dom"/>
</dbReference>
<dbReference type="Pfam" id="PF03782">
    <property type="entry name" value="AMOP"/>
    <property type="match status" value="1"/>
</dbReference>
<organism evidence="13 14">
    <name type="scientific">Knipowitschia caucasica</name>
    <name type="common">Caucasian dwarf goby</name>
    <name type="synonym">Pomatoschistus caucasicus</name>
    <dbReference type="NCBI Taxonomy" id="637954"/>
    <lineage>
        <taxon>Eukaryota</taxon>
        <taxon>Metazoa</taxon>
        <taxon>Chordata</taxon>
        <taxon>Craniata</taxon>
        <taxon>Vertebrata</taxon>
        <taxon>Euteleostomi</taxon>
        <taxon>Actinopterygii</taxon>
        <taxon>Neopterygii</taxon>
        <taxon>Teleostei</taxon>
        <taxon>Neoteleostei</taxon>
        <taxon>Acanthomorphata</taxon>
        <taxon>Gobiaria</taxon>
        <taxon>Gobiiformes</taxon>
        <taxon>Gobioidei</taxon>
        <taxon>Gobiidae</taxon>
        <taxon>Gobiinae</taxon>
        <taxon>Knipowitschia</taxon>
    </lineage>
</organism>
<dbReference type="EMBL" id="OZ035831">
    <property type="protein sequence ID" value="CAL1615667.1"/>
    <property type="molecule type" value="Genomic_DNA"/>
</dbReference>
<dbReference type="SUPFAM" id="SSF90188">
    <property type="entry name" value="Somatomedin B domain"/>
    <property type="match status" value="1"/>
</dbReference>
<keyword evidence="6" id="KW-0768">Sushi</keyword>
<dbReference type="PROSITE" id="PS50856">
    <property type="entry name" value="AMOP"/>
    <property type="match status" value="1"/>
</dbReference>
<evidence type="ECO:0000259" key="11">
    <source>
        <dbReference type="PROSITE" id="PS50958"/>
    </source>
</evidence>
<dbReference type="Gene3D" id="2.10.70.10">
    <property type="entry name" value="Complement Module, domain 1"/>
    <property type="match status" value="1"/>
</dbReference>
<evidence type="ECO:0000313" key="14">
    <source>
        <dbReference type="Proteomes" id="UP001497482"/>
    </source>
</evidence>
<dbReference type="PROSITE" id="PS00524">
    <property type="entry name" value="SMB_1"/>
    <property type="match status" value="1"/>
</dbReference>
<feature type="transmembrane region" description="Helical" evidence="7">
    <location>
        <begin position="745"/>
        <end position="766"/>
    </location>
</feature>
<keyword evidence="2 7" id="KW-0812">Transmembrane</keyword>
<gene>
    <name evidence="13" type="ORF">KC01_LOCUS41573</name>
</gene>
<dbReference type="InterPro" id="IPR001212">
    <property type="entry name" value="Somatomedin_B_dom"/>
</dbReference>
<dbReference type="PROSITE" id="PS51233">
    <property type="entry name" value="VWFD"/>
    <property type="match status" value="1"/>
</dbReference>
<dbReference type="CDD" id="cd00033">
    <property type="entry name" value="CCP"/>
    <property type="match status" value="1"/>
</dbReference>
<keyword evidence="4 7" id="KW-0472">Membrane</keyword>
<feature type="domain" description="SMB" evidence="11">
    <location>
        <begin position="23"/>
        <end position="62"/>
    </location>
</feature>
<name>A0AAV2MR48_KNICA</name>
<dbReference type="InterPro" id="IPR035976">
    <property type="entry name" value="Sushi/SCR/CCP_sf"/>
</dbReference>
<evidence type="ECO:0000256" key="2">
    <source>
        <dbReference type="ARBA" id="ARBA00022692"/>
    </source>
</evidence>
<sequence>MDPNCGILAIIISLLLLLSSTASGEWCRGKCGSSLSDCSCQASCESLSSCCADYNQFCFQVSPYSSSMLGGNPLIIINLVLPPHEQLTCRFKREIIRSGTVDAEVHPSKTNPNSEVVLVNGTKWHNYGSQNISGQLEMTWNQSLVGADAVNIELWGFEEVYIGNEDTNETFPYEASIRYLYSIGTNIPNTGLFSFVPKSSREYSHIELGNIRITAMSVPKGARDVAALWSRGHVIAWHLEESFRQDSAAWAQSRCLKWDVLERTLPNFLNELMDCPCTLAQARADTGRFHTDYSCNIETGSVCTYHPGCVHCVRSVQASPTYGAGQQCCYDRSGNIVLTGDSTGGSTPDRAHDWGSPPYGRPPRVPGYSHWLYDVMSFFYCCLWSNNCPIYLKNRPSSGCQSYLPPHAAVVLGDPHFITFDGFHYTFNGEGEYSLVSSPDKELHIQARTEKVKLKNGSSASATQLCSVAMKEGNSDIVEVRHMQNCLQVLRNRKILPLNEQTWMDLHGFFVFTPSPQHIRVMFSSGAGLEVHLDEGMMSATVLLPSEFTNHTTGLFGVMNSDPSDDLVSEKAILSAHTPETIFKYGEDWKIAPESSLFTYDSTYLWETYLSPAAGRPVFVPVFSPEPEDPEDPLVISMSTLCTGDGADFCKYDTLLTHSLVVGNSTRTAFESHVARVKDLKPVASCGWLPAPKHGNKNGSGYLSGDTLSFSCHRDFVLYGSAERTCLKDGTWTGSQPHCVTDSPVSFILGSIGAVSAFVTMAIMIHRHLRKQERERKRGLERIETQGHP</sequence>
<feature type="signal peptide" evidence="8">
    <location>
        <begin position="1"/>
        <end position="24"/>
    </location>
</feature>
<accession>A0AAV2MR48</accession>
<dbReference type="PANTHER" id="PTHR13802">
    <property type="entry name" value="MUCIN 4-RELATED"/>
    <property type="match status" value="1"/>
</dbReference>
<reference evidence="13 14" key="1">
    <citation type="submission" date="2024-04" db="EMBL/GenBank/DDBJ databases">
        <authorList>
            <person name="Waldvogel A.-M."/>
            <person name="Schoenle A."/>
        </authorList>
    </citation>
    <scope>NUCLEOTIDE SEQUENCE [LARGE SCALE GENOMIC DNA]</scope>
</reference>
<evidence type="ECO:0000256" key="5">
    <source>
        <dbReference type="ARBA" id="ARBA00023157"/>
    </source>
</evidence>
<proteinExistence type="predicted"/>
<dbReference type="GO" id="GO:0016020">
    <property type="term" value="C:membrane"/>
    <property type="evidence" value="ECO:0007669"/>
    <property type="project" value="UniProtKB-SubCell"/>
</dbReference>
<dbReference type="Proteomes" id="UP001497482">
    <property type="component" value="Chromosome 9"/>
</dbReference>
<dbReference type="InterPro" id="IPR036024">
    <property type="entry name" value="Somatomedin_B-like_dom_sf"/>
</dbReference>
<dbReference type="InterPro" id="IPR000436">
    <property type="entry name" value="Sushi_SCR_CCP_dom"/>
</dbReference>